<dbReference type="InterPro" id="IPR011332">
    <property type="entry name" value="Ribosomal_zn-bd"/>
</dbReference>
<evidence type="ECO:0000256" key="1">
    <source>
        <dbReference type="ARBA" id="ARBA00008560"/>
    </source>
</evidence>
<evidence type="ECO:0000256" key="5">
    <source>
        <dbReference type="HAMAP-Rule" id="MF_00340"/>
    </source>
</evidence>
<dbReference type="GO" id="GO:0015934">
    <property type="term" value="C:large ribosomal subunit"/>
    <property type="evidence" value="ECO:0007669"/>
    <property type="project" value="InterPro"/>
</dbReference>
<evidence type="ECO:0000256" key="3">
    <source>
        <dbReference type="ARBA" id="ARBA00023274"/>
    </source>
</evidence>
<evidence type="ECO:0000313" key="7">
    <source>
        <dbReference type="Proteomes" id="UP000315252"/>
    </source>
</evidence>
<dbReference type="Gene3D" id="1.20.5.640">
    <property type="entry name" value="Single helix bin"/>
    <property type="match status" value="1"/>
</dbReference>
<dbReference type="PANTHER" id="PTHR35534:SF1">
    <property type="entry name" value="LARGE RIBOSOMAL SUBUNIT PROTEIN BL32"/>
    <property type="match status" value="1"/>
</dbReference>
<evidence type="ECO:0000256" key="2">
    <source>
        <dbReference type="ARBA" id="ARBA00022980"/>
    </source>
</evidence>
<name>A0A545TTC7_9PROT</name>
<dbReference type="NCBIfam" id="TIGR01031">
    <property type="entry name" value="rpmF_bact"/>
    <property type="match status" value="1"/>
</dbReference>
<dbReference type="GO" id="GO:0006412">
    <property type="term" value="P:translation"/>
    <property type="evidence" value="ECO:0007669"/>
    <property type="project" value="UniProtKB-UniRule"/>
</dbReference>
<comment type="caution">
    <text evidence="6">The sequence shown here is derived from an EMBL/GenBank/DDBJ whole genome shotgun (WGS) entry which is preliminary data.</text>
</comment>
<dbReference type="Proteomes" id="UP000315252">
    <property type="component" value="Unassembled WGS sequence"/>
</dbReference>
<protein>
    <recommendedName>
        <fullName evidence="4 5">Large ribosomal subunit protein bL32</fullName>
    </recommendedName>
</protein>
<comment type="similarity">
    <text evidence="1 5">Belongs to the bacterial ribosomal protein bL32 family.</text>
</comment>
<evidence type="ECO:0000313" key="6">
    <source>
        <dbReference type="EMBL" id="TQV80472.1"/>
    </source>
</evidence>
<dbReference type="HAMAP" id="MF_00340">
    <property type="entry name" value="Ribosomal_bL32"/>
    <property type="match status" value="1"/>
</dbReference>
<dbReference type="GO" id="GO:0003735">
    <property type="term" value="F:structural constituent of ribosome"/>
    <property type="evidence" value="ECO:0007669"/>
    <property type="project" value="InterPro"/>
</dbReference>
<dbReference type="InterPro" id="IPR044957">
    <property type="entry name" value="Ribosomal_bL32_bact"/>
</dbReference>
<reference evidence="6 7" key="1">
    <citation type="submission" date="2019-06" db="EMBL/GenBank/DDBJ databases">
        <title>Whole genome sequence for Rhodospirillaceae sp. R148.</title>
        <authorList>
            <person name="Wang G."/>
        </authorList>
    </citation>
    <scope>NUCLEOTIDE SEQUENCE [LARGE SCALE GENOMIC DNA]</scope>
    <source>
        <strain evidence="6 7">R148</strain>
    </source>
</reference>
<dbReference type="InterPro" id="IPR002677">
    <property type="entry name" value="Ribosomal_bL32"/>
</dbReference>
<dbReference type="AlphaFoldDB" id="A0A545TTC7"/>
<accession>A0A545TTC7</accession>
<keyword evidence="3 5" id="KW-0687">Ribonucleoprotein</keyword>
<dbReference type="Pfam" id="PF01783">
    <property type="entry name" value="Ribosomal_L32p"/>
    <property type="match status" value="1"/>
</dbReference>
<keyword evidence="7" id="KW-1185">Reference proteome</keyword>
<sequence>MAVPKSKISPSRRNMRRAHDALASNSYHECSNCGELKRPHHVCASCGHYDGREVAEIEA</sequence>
<dbReference type="OrthoDB" id="9801927at2"/>
<dbReference type="PANTHER" id="PTHR35534">
    <property type="entry name" value="50S RIBOSOMAL PROTEIN L32"/>
    <property type="match status" value="1"/>
</dbReference>
<dbReference type="RefSeq" id="WP_142896186.1">
    <property type="nucleotide sequence ID" value="NZ_ML660054.1"/>
</dbReference>
<keyword evidence="2 5" id="KW-0689">Ribosomal protein</keyword>
<organism evidence="6 7">
    <name type="scientific">Denitrobaculum tricleocarpae</name>
    <dbReference type="NCBI Taxonomy" id="2591009"/>
    <lineage>
        <taxon>Bacteria</taxon>
        <taxon>Pseudomonadati</taxon>
        <taxon>Pseudomonadota</taxon>
        <taxon>Alphaproteobacteria</taxon>
        <taxon>Rhodospirillales</taxon>
        <taxon>Rhodospirillaceae</taxon>
        <taxon>Denitrobaculum</taxon>
    </lineage>
</organism>
<proteinExistence type="inferred from homology"/>
<evidence type="ECO:0000256" key="4">
    <source>
        <dbReference type="ARBA" id="ARBA00035178"/>
    </source>
</evidence>
<dbReference type="SUPFAM" id="SSF57829">
    <property type="entry name" value="Zn-binding ribosomal proteins"/>
    <property type="match status" value="1"/>
</dbReference>
<gene>
    <name evidence="5" type="primary">rpmF</name>
    <name evidence="6" type="ORF">FKG95_09855</name>
</gene>
<dbReference type="EMBL" id="VHSH01000003">
    <property type="protein sequence ID" value="TQV80472.1"/>
    <property type="molecule type" value="Genomic_DNA"/>
</dbReference>